<dbReference type="SMART" id="SM00487">
    <property type="entry name" value="DEXDc"/>
    <property type="match status" value="1"/>
</dbReference>
<evidence type="ECO:0000259" key="6">
    <source>
        <dbReference type="PROSITE" id="PS51194"/>
    </source>
</evidence>
<keyword evidence="3" id="KW-0862">Zinc</keyword>
<feature type="domain" description="Helicase C-terminal" evidence="6">
    <location>
        <begin position="886"/>
        <end position="1043"/>
    </location>
</feature>
<dbReference type="PROSITE" id="PS51192">
    <property type="entry name" value="HELICASE_ATP_BIND_1"/>
    <property type="match status" value="1"/>
</dbReference>
<evidence type="ECO:0000259" key="5">
    <source>
        <dbReference type="PROSITE" id="PS51192"/>
    </source>
</evidence>
<dbReference type="InterPro" id="IPR049730">
    <property type="entry name" value="SNF2/RAD54-like_C"/>
</dbReference>
<feature type="domain" description="SWIM-type" evidence="4">
    <location>
        <begin position="62"/>
        <end position="96"/>
    </location>
</feature>
<evidence type="ECO:0000256" key="3">
    <source>
        <dbReference type="PROSITE-ProRule" id="PRU00325"/>
    </source>
</evidence>
<evidence type="ECO:0000313" key="8">
    <source>
        <dbReference type="Proteomes" id="UP001321825"/>
    </source>
</evidence>
<dbReference type="GO" id="GO:0008270">
    <property type="term" value="F:zinc ion binding"/>
    <property type="evidence" value="ECO:0007669"/>
    <property type="project" value="UniProtKB-KW"/>
</dbReference>
<dbReference type="Proteomes" id="UP001321825">
    <property type="component" value="Chromosome"/>
</dbReference>
<dbReference type="InterPro" id="IPR000330">
    <property type="entry name" value="SNF2_N"/>
</dbReference>
<sequence length="1051" mass="119094">MPLNLTYTKIRRLCDDLYFERGRDYYQQGRVISLEVEREADNLIVFRAQVRGSGGRVYGQFVRIQERYGSLALKGECSCPVGYNCKHVVAACFRYLNLYGDRPRLTLDLLRSPQSVGGPGQPGETVLFYRITLDREQAAPLVELCYARIRKNGQPGALRPAKAGMMSDPYYGSRYHFPDYVNPEDRPIVHLIDALREEFSLPLLKGRLGCLALRQMIDTGRCFVGGVDRPLRLTEEVRPVRFQWRPVSGGKILEAIAEPEARVIPTDPPLWLDLERGEAGPLAQVPRPELLTAPFLPETDIPRFTSQLLLEFPELPVPPPVELPLEEIQGQTPVPELTLALHGEGDLPYRLRLGFDYQGIRVMAGGAAVGLFRGKDKLIRFRRDEAAETAALGRLETAGFVLEQEGVLVPADADAGRLRHFVEEVLPCLEAEGWRIEREAGFNPRFLDEDQLEASTEEDEAGWFDLRFDLDLDGQKVPVLPLLVPLLERYDRPEDLPETVTVPLGEQRFLTLRAEKLRPFLEILYELYDRESDSLQLSRYDAARLAELEDASLRLKGAEKLRELGRRLRDFQGLAPVSPPRGLRCELRPYQAFGLSWLQFLREYELGGILADDMGLGKTVQTLAHLLLEKEQGRLDRPALVVAPTSLMSNWRREAERFAPDLKVLVLHGPQRHEHFSRIGEHDLVLTTYPLLPRDEEVLKAQAWSFLILDEAQTVKNPRTQAARIVRRLQARHRLCLTGTPLENHLGELWAQFDFLMPGFLGDLEQFTRLYRTPIEKHGDEDCRRRLARRVAPFLLRRTKAEVEKDLPPKTEMVRSVALHPKQAAVYESIRVAMESQVRQAIETKGLARSQIAILDALLKLRQVCCDPRLVKLDKAKVVPSAKLDLLAEMLPELLAEGRRVLLFSQFTSMLGRIEEAILKPQGIPYAKLTGQTRKRDEAIERFKRGDVDLFLISLKAGGVGLNLTEADTVILYDPWWNPAVEAQATDRAHRIGQDKPVFVYKLLTEGTVEERILKLQARKQALAQGIYGRKAKTAPTLTAEDLQVLLAPLG</sequence>
<dbReference type="Gene3D" id="3.40.50.300">
    <property type="entry name" value="P-loop containing nucleotide triphosphate hydrolases"/>
    <property type="match status" value="1"/>
</dbReference>
<dbReference type="KEGG" id="mcau:MIT9_P0866"/>
<gene>
    <name evidence="7" type="ORF">MIT9_P0866</name>
</gene>
<dbReference type="CDD" id="cd18793">
    <property type="entry name" value="SF2_C_SNF"/>
    <property type="match status" value="1"/>
</dbReference>
<accession>A0AAU9BR78</accession>
<keyword evidence="8" id="KW-1185">Reference proteome</keyword>
<dbReference type="EMBL" id="AP024714">
    <property type="protein sequence ID" value="BCX81288.1"/>
    <property type="molecule type" value="Genomic_DNA"/>
</dbReference>
<evidence type="ECO:0000256" key="2">
    <source>
        <dbReference type="ARBA" id="ARBA00022806"/>
    </source>
</evidence>
<dbReference type="RefSeq" id="WP_317706223.1">
    <property type="nucleotide sequence ID" value="NZ_AP024714.1"/>
</dbReference>
<keyword evidence="2" id="KW-0347">Helicase</keyword>
<dbReference type="InterPro" id="IPR001650">
    <property type="entry name" value="Helicase_C-like"/>
</dbReference>
<evidence type="ECO:0008006" key="9">
    <source>
        <dbReference type="Google" id="ProtNLM"/>
    </source>
</evidence>
<dbReference type="InterPro" id="IPR007527">
    <property type="entry name" value="Znf_SWIM"/>
</dbReference>
<keyword evidence="3" id="KW-0479">Metal-binding</keyword>
<proteinExistence type="predicted"/>
<evidence type="ECO:0000259" key="4">
    <source>
        <dbReference type="PROSITE" id="PS50966"/>
    </source>
</evidence>
<protein>
    <recommendedName>
        <fullName evidence="9">Helicase SNF2</fullName>
    </recommendedName>
</protein>
<keyword evidence="3" id="KW-0863">Zinc-finger</keyword>
<dbReference type="Pfam" id="PF04434">
    <property type="entry name" value="SWIM"/>
    <property type="match status" value="1"/>
</dbReference>
<dbReference type="CDD" id="cd18012">
    <property type="entry name" value="DEXQc_arch_SWI2_SNF2"/>
    <property type="match status" value="1"/>
</dbReference>
<reference evidence="8" key="1">
    <citation type="journal article" date="2024" name="Int. J. Syst. Evol. Microbiol.">
        <title>Methylomarinovum tepidoasis sp. nov., a moderately thermophilic methanotroph of the family Methylothermaceae isolated from a deep-sea hydrothermal field.</title>
        <authorList>
            <person name="Hirayama H."/>
            <person name="Takaki Y."/>
            <person name="Abe M."/>
            <person name="Miyazaki M."/>
            <person name="Uematsu K."/>
            <person name="Matsui Y."/>
            <person name="Takai K."/>
        </authorList>
    </citation>
    <scope>NUCLEOTIDE SEQUENCE [LARGE SCALE GENOMIC DNA]</scope>
    <source>
        <strain evidence="8">IT-9</strain>
    </source>
</reference>
<dbReference type="AlphaFoldDB" id="A0AAU9BR78"/>
<keyword evidence="1" id="KW-0378">Hydrolase</keyword>
<dbReference type="PROSITE" id="PS51194">
    <property type="entry name" value="HELICASE_CTER"/>
    <property type="match status" value="1"/>
</dbReference>
<dbReference type="InterPro" id="IPR027417">
    <property type="entry name" value="P-loop_NTPase"/>
</dbReference>
<dbReference type="GO" id="GO:0004386">
    <property type="term" value="F:helicase activity"/>
    <property type="evidence" value="ECO:0007669"/>
    <property type="project" value="UniProtKB-KW"/>
</dbReference>
<dbReference type="PROSITE" id="PS50966">
    <property type="entry name" value="ZF_SWIM"/>
    <property type="match status" value="1"/>
</dbReference>
<dbReference type="Gene3D" id="3.40.50.10810">
    <property type="entry name" value="Tandem AAA-ATPase domain"/>
    <property type="match status" value="1"/>
</dbReference>
<feature type="domain" description="Helicase ATP-binding" evidence="5">
    <location>
        <begin position="599"/>
        <end position="759"/>
    </location>
</feature>
<dbReference type="SUPFAM" id="SSF52540">
    <property type="entry name" value="P-loop containing nucleoside triphosphate hydrolases"/>
    <property type="match status" value="2"/>
</dbReference>
<keyword evidence="2" id="KW-0547">Nucleotide-binding</keyword>
<dbReference type="Pfam" id="PF00176">
    <property type="entry name" value="SNF2-rel_dom"/>
    <property type="match status" value="1"/>
</dbReference>
<dbReference type="InterPro" id="IPR038718">
    <property type="entry name" value="SNF2-like_sf"/>
</dbReference>
<organism evidence="7 8">
    <name type="scientific">Methylomarinovum caldicuralii</name>
    <dbReference type="NCBI Taxonomy" id="438856"/>
    <lineage>
        <taxon>Bacteria</taxon>
        <taxon>Pseudomonadati</taxon>
        <taxon>Pseudomonadota</taxon>
        <taxon>Gammaproteobacteria</taxon>
        <taxon>Methylococcales</taxon>
        <taxon>Methylothermaceae</taxon>
        <taxon>Methylomarinovum</taxon>
    </lineage>
</organism>
<dbReference type="GO" id="GO:0005524">
    <property type="term" value="F:ATP binding"/>
    <property type="evidence" value="ECO:0007669"/>
    <property type="project" value="InterPro"/>
</dbReference>
<dbReference type="PANTHER" id="PTHR10799">
    <property type="entry name" value="SNF2/RAD54 HELICASE FAMILY"/>
    <property type="match status" value="1"/>
</dbReference>
<dbReference type="GO" id="GO:0016787">
    <property type="term" value="F:hydrolase activity"/>
    <property type="evidence" value="ECO:0007669"/>
    <property type="project" value="UniProtKB-KW"/>
</dbReference>
<dbReference type="InterPro" id="IPR014001">
    <property type="entry name" value="Helicase_ATP-bd"/>
</dbReference>
<evidence type="ECO:0000313" key="7">
    <source>
        <dbReference type="EMBL" id="BCX81288.1"/>
    </source>
</evidence>
<evidence type="ECO:0000256" key="1">
    <source>
        <dbReference type="ARBA" id="ARBA00022801"/>
    </source>
</evidence>
<name>A0AAU9BR78_9GAMM</name>
<keyword evidence="2" id="KW-0067">ATP-binding</keyword>
<dbReference type="SMART" id="SM00490">
    <property type="entry name" value="HELICc"/>
    <property type="match status" value="1"/>
</dbReference>
<dbReference type="Pfam" id="PF00271">
    <property type="entry name" value="Helicase_C"/>
    <property type="match status" value="1"/>
</dbReference>